<dbReference type="EMBL" id="BSXU01000001">
    <property type="protein sequence ID" value="GMG18826.1"/>
    <property type="molecule type" value="Genomic_DNA"/>
</dbReference>
<feature type="region of interest" description="Disordered" evidence="1">
    <location>
        <begin position="283"/>
        <end position="358"/>
    </location>
</feature>
<protein>
    <submittedName>
        <fullName evidence="2">Unnamed protein product</fullName>
    </submittedName>
</protein>
<evidence type="ECO:0000256" key="1">
    <source>
        <dbReference type="SAM" id="MobiDB-lite"/>
    </source>
</evidence>
<proteinExistence type="predicted"/>
<keyword evidence="3" id="KW-1185">Reference proteome</keyword>
<evidence type="ECO:0000313" key="3">
    <source>
        <dbReference type="Proteomes" id="UP001165063"/>
    </source>
</evidence>
<sequence>MSYSDGFGDFDFGFIDEMYKEEMRNRWKKPKKKNGKIGTFKYPDHTEFETPGETLSHNPLIIDTDKYNRIESVGATQPSDWKPDAKPEYEQPKIPSSPPYDDNEAVLIEAKPEKVIEYITFDEYYKNKKEYKNNNRKVIRDVCLKLKSGRILPPTDMSRNEFQMSFSVSQAGNRKSKFFNVSVLDSKLKYDYNVRFQGTRPIYFNMSNNSDYLEKVNHILSKVMFNLDVRLRVWKGARYFNIAGLYPLATVKYADHAIDPSPEPFYVTFPPSTAVDYITAQSQERAEKAKKKTSASPGKKRASPVKRKSLTADVNDVSGSPKKKKTVIKAKSTNVASKSPISRIRTRSRTSKLAESTD</sequence>
<comment type="caution">
    <text evidence="2">The sequence shown here is derived from an EMBL/GenBank/DDBJ whole genome shotgun (WGS) entry which is preliminary data.</text>
</comment>
<dbReference type="AlphaFoldDB" id="A0A9W7DBB2"/>
<organism evidence="2 3">
    <name type="scientific">Ambrosiozyma monospora</name>
    <name type="common">Yeast</name>
    <name type="synonym">Endomycopsis monosporus</name>
    <dbReference type="NCBI Taxonomy" id="43982"/>
    <lineage>
        <taxon>Eukaryota</taxon>
        <taxon>Fungi</taxon>
        <taxon>Dikarya</taxon>
        <taxon>Ascomycota</taxon>
        <taxon>Saccharomycotina</taxon>
        <taxon>Pichiomycetes</taxon>
        <taxon>Pichiales</taxon>
        <taxon>Pichiaceae</taxon>
        <taxon>Ambrosiozyma</taxon>
    </lineage>
</organism>
<feature type="region of interest" description="Disordered" evidence="1">
    <location>
        <begin position="74"/>
        <end position="102"/>
    </location>
</feature>
<reference evidence="2" key="1">
    <citation type="submission" date="2023-04" db="EMBL/GenBank/DDBJ databases">
        <title>Ambrosiozyma monospora NBRC 1965.</title>
        <authorList>
            <person name="Ichikawa N."/>
            <person name="Sato H."/>
            <person name="Tonouchi N."/>
        </authorList>
    </citation>
    <scope>NUCLEOTIDE SEQUENCE</scope>
    <source>
        <strain evidence="2">NBRC 1965</strain>
    </source>
</reference>
<dbReference type="Proteomes" id="UP001165063">
    <property type="component" value="Unassembled WGS sequence"/>
</dbReference>
<accession>A0A9W7DBB2</accession>
<name>A0A9W7DBB2_AMBMO</name>
<gene>
    <name evidence="2" type="ORF">Amon01_000000500</name>
</gene>
<evidence type="ECO:0000313" key="2">
    <source>
        <dbReference type="EMBL" id="GMG18826.1"/>
    </source>
</evidence>
<feature type="compositionally biased region" description="Basic and acidic residues" evidence="1">
    <location>
        <begin position="81"/>
        <end position="91"/>
    </location>
</feature>
<feature type="compositionally biased region" description="Basic residues" evidence="1">
    <location>
        <begin position="288"/>
        <end position="309"/>
    </location>
</feature>